<sequence>MDFAKLLEPYKKGEHGKDITPESQVRWLKRLGFPDDVIDRTMIAVYTEIEQQGPERFKDWQEMHICLKETAKLAQSKDLAAYIQRLQEFESKLRKKWEQEIPWWKRIFGVKKKRVEA</sequence>
<dbReference type="EMBL" id="MT142783">
    <property type="protein sequence ID" value="QJA88498.1"/>
    <property type="molecule type" value="Genomic_DNA"/>
</dbReference>
<reference evidence="1" key="1">
    <citation type="submission" date="2020-03" db="EMBL/GenBank/DDBJ databases">
        <title>The deep terrestrial virosphere.</title>
        <authorList>
            <person name="Holmfeldt K."/>
            <person name="Nilsson E."/>
            <person name="Simone D."/>
            <person name="Lopez-Fernandez M."/>
            <person name="Wu X."/>
            <person name="de Brujin I."/>
            <person name="Lundin D."/>
            <person name="Andersson A."/>
            <person name="Bertilsson S."/>
            <person name="Dopson M."/>
        </authorList>
    </citation>
    <scope>NUCLEOTIDE SEQUENCE</scope>
    <source>
        <strain evidence="1">MM415B02752</strain>
    </source>
</reference>
<accession>A0A6M3L5R7</accession>
<name>A0A6M3L5R7_9ZZZZ</name>
<gene>
    <name evidence="1" type="ORF">MM415B02752_0005</name>
</gene>
<proteinExistence type="predicted"/>
<evidence type="ECO:0000313" key="1">
    <source>
        <dbReference type="EMBL" id="QJA88498.1"/>
    </source>
</evidence>
<organism evidence="1">
    <name type="scientific">viral metagenome</name>
    <dbReference type="NCBI Taxonomy" id="1070528"/>
    <lineage>
        <taxon>unclassified sequences</taxon>
        <taxon>metagenomes</taxon>
        <taxon>organismal metagenomes</taxon>
    </lineage>
</organism>
<protein>
    <submittedName>
        <fullName evidence="1">Uncharacterized protein</fullName>
    </submittedName>
</protein>
<dbReference type="AlphaFoldDB" id="A0A6M3L5R7"/>